<protein>
    <submittedName>
        <fullName evidence="1">Uncharacterized protein</fullName>
    </submittedName>
</protein>
<comment type="caution">
    <text evidence="1">The sequence shown here is derived from an EMBL/GenBank/DDBJ whole genome shotgun (WGS) entry which is preliminary data.</text>
</comment>
<evidence type="ECO:0000313" key="1">
    <source>
        <dbReference type="EMBL" id="GGG28967.1"/>
    </source>
</evidence>
<organism evidence="1 2">
    <name type="scientific">Pontibacter amylolyticus</name>
    <dbReference type="NCBI Taxonomy" id="1424080"/>
    <lineage>
        <taxon>Bacteria</taxon>
        <taxon>Pseudomonadati</taxon>
        <taxon>Bacteroidota</taxon>
        <taxon>Cytophagia</taxon>
        <taxon>Cytophagales</taxon>
        <taxon>Hymenobacteraceae</taxon>
        <taxon>Pontibacter</taxon>
    </lineage>
</organism>
<keyword evidence="2" id="KW-1185">Reference proteome</keyword>
<accession>A0ABQ1WF30</accession>
<reference evidence="2" key="1">
    <citation type="journal article" date="2019" name="Int. J. Syst. Evol. Microbiol.">
        <title>The Global Catalogue of Microorganisms (GCM) 10K type strain sequencing project: providing services to taxonomists for standard genome sequencing and annotation.</title>
        <authorList>
            <consortium name="The Broad Institute Genomics Platform"/>
            <consortium name="The Broad Institute Genome Sequencing Center for Infectious Disease"/>
            <person name="Wu L."/>
            <person name="Ma J."/>
        </authorList>
    </citation>
    <scope>NUCLEOTIDE SEQUENCE [LARGE SCALE GENOMIC DNA]</scope>
    <source>
        <strain evidence="2">CGMCC 1.12749</strain>
    </source>
</reference>
<name>A0ABQ1WF30_9BACT</name>
<dbReference type="EMBL" id="BMFP01000008">
    <property type="protein sequence ID" value="GGG28967.1"/>
    <property type="molecule type" value="Genomic_DNA"/>
</dbReference>
<dbReference type="Proteomes" id="UP000634043">
    <property type="component" value="Unassembled WGS sequence"/>
</dbReference>
<evidence type="ECO:0000313" key="2">
    <source>
        <dbReference type="Proteomes" id="UP000634043"/>
    </source>
</evidence>
<proteinExistence type="predicted"/>
<gene>
    <name evidence="1" type="ORF">GCM10011323_35460</name>
</gene>
<sequence length="199" mass="23027">MLNGSCQDLATVIDEVRYGNNTISIANKSSRDDGGVLLQEWFFSLKNPDQPAYLIHKAENRTMYDSLAYSYHSNGKLSRIIEYAVYRDKVEVSVNKDRIKDFFFDASGNLKKVETRHLLDDELVIRMVTETFGDYDTAQNPIQGLFMFGDTFYRSLSKNNFRAYSKEERYMPNGDLYNSEGKNWVLEYSADNVPLFNKP</sequence>